<sequence>MSKKKEHEIYKEIKLAITQHKLLPNMQLIEDSLADAFQVSRTPIRNVLRRLAMEKLLTVIPYRGAFVSCPSVEDARSVFEMRRVIESSMVRKVCAVASEAQIDELQRLLQEEHRASHDGDVIGALDVTVDFHLKLAELAQNSYYYTFLEELISLTAVIIALYGSSETFCRDHEQLVEAIVLQDGELASRIMTEHLLQIERSLDFTVKTGSVMNLTDIFQR</sequence>
<comment type="caution">
    <text evidence="5">The sequence shown here is derived from an EMBL/GenBank/DDBJ whole genome shotgun (WGS) entry which is preliminary data.</text>
</comment>
<evidence type="ECO:0000256" key="1">
    <source>
        <dbReference type="ARBA" id="ARBA00023015"/>
    </source>
</evidence>
<evidence type="ECO:0000259" key="4">
    <source>
        <dbReference type="PROSITE" id="PS50949"/>
    </source>
</evidence>
<keyword evidence="3" id="KW-0804">Transcription</keyword>
<protein>
    <submittedName>
        <fullName evidence="5">GntR family transcriptional regulator</fullName>
    </submittedName>
</protein>
<reference evidence="5" key="1">
    <citation type="submission" date="2023-04" db="EMBL/GenBank/DDBJ databases">
        <title>Comparative genomic analysis of Cohnella hashimotonis sp. nov., isolated from the International Space Station.</title>
        <authorList>
            <person name="Venkateswaran K."/>
            <person name="Simpson A."/>
        </authorList>
    </citation>
    <scope>NUCLEOTIDE SEQUENCE</scope>
    <source>
        <strain evidence="5">F6_2S_P_1</strain>
    </source>
</reference>
<dbReference type="Pfam" id="PF00392">
    <property type="entry name" value="GntR"/>
    <property type="match status" value="1"/>
</dbReference>
<dbReference type="EMBL" id="JAGRPV010000001">
    <property type="protein sequence ID" value="MDI4649181.1"/>
    <property type="molecule type" value="Genomic_DNA"/>
</dbReference>
<feature type="domain" description="HTH gntR-type" evidence="4">
    <location>
        <begin position="3"/>
        <end position="70"/>
    </location>
</feature>
<dbReference type="Gene3D" id="1.20.120.530">
    <property type="entry name" value="GntR ligand-binding domain-like"/>
    <property type="match status" value="1"/>
</dbReference>
<keyword evidence="1" id="KW-0805">Transcription regulation</keyword>
<dbReference type="SMART" id="SM00895">
    <property type="entry name" value="FCD"/>
    <property type="match status" value="1"/>
</dbReference>
<dbReference type="Gene3D" id="1.10.10.10">
    <property type="entry name" value="Winged helix-like DNA-binding domain superfamily/Winged helix DNA-binding domain"/>
    <property type="match status" value="1"/>
</dbReference>
<dbReference type="InterPro" id="IPR008920">
    <property type="entry name" value="TF_FadR/GntR_C"/>
</dbReference>
<evidence type="ECO:0000256" key="2">
    <source>
        <dbReference type="ARBA" id="ARBA00023125"/>
    </source>
</evidence>
<dbReference type="SMART" id="SM00345">
    <property type="entry name" value="HTH_GNTR"/>
    <property type="match status" value="1"/>
</dbReference>
<dbReference type="Pfam" id="PF07729">
    <property type="entry name" value="FCD"/>
    <property type="match status" value="1"/>
</dbReference>
<dbReference type="PROSITE" id="PS50949">
    <property type="entry name" value="HTH_GNTR"/>
    <property type="match status" value="1"/>
</dbReference>
<organism evidence="5 6">
    <name type="scientific">Cohnella hashimotonis</name>
    <dbReference type="NCBI Taxonomy" id="2826895"/>
    <lineage>
        <taxon>Bacteria</taxon>
        <taxon>Bacillati</taxon>
        <taxon>Bacillota</taxon>
        <taxon>Bacilli</taxon>
        <taxon>Bacillales</taxon>
        <taxon>Paenibacillaceae</taxon>
        <taxon>Cohnella</taxon>
    </lineage>
</organism>
<gene>
    <name evidence="5" type="ORF">KB449_29865</name>
</gene>
<evidence type="ECO:0000313" key="6">
    <source>
        <dbReference type="Proteomes" id="UP001161691"/>
    </source>
</evidence>
<dbReference type="CDD" id="cd07377">
    <property type="entry name" value="WHTH_GntR"/>
    <property type="match status" value="1"/>
</dbReference>
<dbReference type="SUPFAM" id="SSF48008">
    <property type="entry name" value="GntR ligand-binding domain-like"/>
    <property type="match status" value="1"/>
</dbReference>
<dbReference type="InterPro" id="IPR011711">
    <property type="entry name" value="GntR_C"/>
</dbReference>
<accession>A0ABT6TQR1</accession>
<keyword evidence="2" id="KW-0238">DNA-binding</keyword>
<evidence type="ECO:0000313" key="5">
    <source>
        <dbReference type="EMBL" id="MDI4649181.1"/>
    </source>
</evidence>
<dbReference type="SUPFAM" id="SSF46785">
    <property type="entry name" value="Winged helix' DNA-binding domain"/>
    <property type="match status" value="1"/>
</dbReference>
<keyword evidence="6" id="KW-1185">Reference proteome</keyword>
<name>A0ABT6TQR1_9BACL</name>
<dbReference type="PANTHER" id="PTHR43537:SF53">
    <property type="entry name" value="HTH-TYPE TRANSCRIPTIONAL REPRESSOR NANR"/>
    <property type="match status" value="1"/>
</dbReference>
<dbReference type="InterPro" id="IPR000524">
    <property type="entry name" value="Tscrpt_reg_HTH_GntR"/>
</dbReference>
<dbReference type="InterPro" id="IPR036388">
    <property type="entry name" value="WH-like_DNA-bd_sf"/>
</dbReference>
<dbReference type="InterPro" id="IPR036390">
    <property type="entry name" value="WH_DNA-bd_sf"/>
</dbReference>
<proteinExistence type="predicted"/>
<dbReference type="RefSeq" id="WP_282911840.1">
    <property type="nucleotide sequence ID" value="NZ_JAGRPV010000001.1"/>
</dbReference>
<dbReference type="PANTHER" id="PTHR43537">
    <property type="entry name" value="TRANSCRIPTIONAL REGULATOR, GNTR FAMILY"/>
    <property type="match status" value="1"/>
</dbReference>
<dbReference type="Proteomes" id="UP001161691">
    <property type="component" value="Unassembled WGS sequence"/>
</dbReference>
<evidence type="ECO:0000256" key="3">
    <source>
        <dbReference type="ARBA" id="ARBA00023163"/>
    </source>
</evidence>